<dbReference type="OrthoDB" id="537334at2759"/>
<keyword evidence="3" id="KW-0732">Signal</keyword>
<keyword evidence="1" id="KW-0175">Coiled coil</keyword>
<evidence type="ECO:0000256" key="3">
    <source>
        <dbReference type="SAM" id="SignalP"/>
    </source>
</evidence>
<dbReference type="EMBL" id="JAEHOC010000027">
    <property type="protein sequence ID" value="KAG2430602.1"/>
    <property type="molecule type" value="Genomic_DNA"/>
</dbReference>
<evidence type="ECO:0000313" key="4">
    <source>
        <dbReference type="EMBL" id="KAG2430602.1"/>
    </source>
</evidence>
<dbReference type="AlphaFoldDB" id="A0A835VV90"/>
<comment type="caution">
    <text evidence="4">The sequence shown here is derived from an EMBL/GenBank/DDBJ whole genome shotgun (WGS) entry which is preliminary data.</text>
</comment>
<dbReference type="PROSITE" id="PS51257">
    <property type="entry name" value="PROKAR_LIPOPROTEIN"/>
    <property type="match status" value="1"/>
</dbReference>
<reference evidence="4" key="1">
    <citation type="journal article" date="2020" name="bioRxiv">
        <title>Comparative genomics of Chlamydomonas.</title>
        <authorList>
            <person name="Craig R.J."/>
            <person name="Hasan A.R."/>
            <person name="Ness R.W."/>
            <person name="Keightley P.D."/>
        </authorList>
    </citation>
    <scope>NUCLEOTIDE SEQUENCE</scope>
    <source>
        <strain evidence="4">SAG 7.73</strain>
    </source>
</reference>
<feature type="coiled-coil region" evidence="1">
    <location>
        <begin position="494"/>
        <end position="521"/>
    </location>
</feature>
<name>A0A835VV90_CHLIN</name>
<accession>A0A835VV90</accession>
<evidence type="ECO:0000313" key="5">
    <source>
        <dbReference type="Proteomes" id="UP000650467"/>
    </source>
</evidence>
<feature type="region of interest" description="Disordered" evidence="2">
    <location>
        <begin position="43"/>
        <end position="74"/>
    </location>
</feature>
<feature type="compositionally biased region" description="Basic and acidic residues" evidence="2">
    <location>
        <begin position="43"/>
        <end position="57"/>
    </location>
</feature>
<dbReference type="Proteomes" id="UP000650467">
    <property type="component" value="Unassembled WGS sequence"/>
</dbReference>
<feature type="signal peptide" evidence="3">
    <location>
        <begin position="1"/>
        <end position="27"/>
    </location>
</feature>
<keyword evidence="5" id="KW-1185">Reference proteome</keyword>
<sequence>MAISFRRLLRLNAALLIVVVAACSVAADVDPVDKRDRVKGCMKRYRDQSEKRVKNDPDQASPGDGGNGKTKHGRLGAFLQKDDRDAKLAKLRDPNSNSKARKHEQIDGTCKANKIETKKSKAKNTCHGKGKGKKDDTDCGFLALGGTTATPCSDVDCREDCLEASKAEADASNAVRRMLAEGDGDEFEDIEDDSDQENDALDLGSDLLADREWERMCSTVDDDIDTGRTDSYVDSLTAATPAVRRRQLNTESYAQPKTPQALKDQGVITLDVDCTTAAHGLCRMGQARYPTIGDWRHKEVTEVSGIELRSRAPGQLIENKKFQTWDDKVNDAYYLDKKTSTEMGAYYTEVLLGMSYANLVLGTVETVAGTIEASTGFASFFFAALVQFNPVKMVAAVVKRAFNIATVAFGSEATTTGVHDVGFNSIEITSVHENARVAIYNQHKALLAVKEKTEATASALVTAASDNTQVVLDLLAVTKQSLIDKEDFESKKTRTNLTAEVNELKTNVKKAIADLKAYYEQRISSLEDELCAAKAQLVLMAEDQNQERKVILTPEGRRNMYNSAPKAQPPFAELECIDPLAFWEGCSARKTGFADVANLIVKNKPIASCKPI</sequence>
<evidence type="ECO:0000256" key="2">
    <source>
        <dbReference type="SAM" id="MobiDB-lite"/>
    </source>
</evidence>
<gene>
    <name evidence="4" type="ORF">HXX76_010120</name>
</gene>
<proteinExistence type="predicted"/>
<feature type="chain" id="PRO_5032766151" evidence="3">
    <location>
        <begin position="28"/>
        <end position="612"/>
    </location>
</feature>
<evidence type="ECO:0000256" key="1">
    <source>
        <dbReference type="SAM" id="Coils"/>
    </source>
</evidence>
<feature type="region of interest" description="Disordered" evidence="2">
    <location>
        <begin position="88"/>
        <end position="107"/>
    </location>
</feature>
<organism evidence="4 5">
    <name type="scientific">Chlamydomonas incerta</name>
    <dbReference type="NCBI Taxonomy" id="51695"/>
    <lineage>
        <taxon>Eukaryota</taxon>
        <taxon>Viridiplantae</taxon>
        <taxon>Chlorophyta</taxon>
        <taxon>core chlorophytes</taxon>
        <taxon>Chlorophyceae</taxon>
        <taxon>CS clade</taxon>
        <taxon>Chlamydomonadales</taxon>
        <taxon>Chlamydomonadaceae</taxon>
        <taxon>Chlamydomonas</taxon>
    </lineage>
</organism>
<protein>
    <submittedName>
        <fullName evidence="4">Uncharacterized protein</fullName>
    </submittedName>
</protein>